<dbReference type="InterPro" id="IPR036977">
    <property type="entry name" value="DNA_primase_Znf_CHC2"/>
</dbReference>
<dbReference type="InterPro" id="IPR002694">
    <property type="entry name" value="Znf_CHC2"/>
</dbReference>
<dbReference type="GO" id="GO:0005737">
    <property type="term" value="C:cytoplasm"/>
    <property type="evidence" value="ECO:0007669"/>
    <property type="project" value="TreeGrafter"/>
</dbReference>
<keyword evidence="3" id="KW-0639">Primosome</keyword>
<dbReference type="InterPro" id="IPR006295">
    <property type="entry name" value="DNA_primase_DnaG"/>
</dbReference>
<dbReference type="PANTHER" id="PTHR30313:SF2">
    <property type="entry name" value="DNA PRIMASE"/>
    <property type="match status" value="1"/>
</dbReference>
<evidence type="ECO:0000256" key="10">
    <source>
        <dbReference type="ARBA" id="ARBA00022842"/>
    </source>
</evidence>
<keyword evidence="6" id="KW-0235">DNA replication</keyword>
<dbReference type="InterPro" id="IPR013264">
    <property type="entry name" value="DNAG_N"/>
</dbReference>
<keyword evidence="12" id="KW-0804">Transcription</keyword>
<evidence type="ECO:0000256" key="11">
    <source>
        <dbReference type="ARBA" id="ARBA00023125"/>
    </source>
</evidence>
<reference evidence="14" key="1">
    <citation type="submission" date="2018-05" db="EMBL/GenBank/DDBJ databases">
        <authorList>
            <person name="Lanie J.A."/>
            <person name="Ng W.-L."/>
            <person name="Kazmierczak K.M."/>
            <person name="Andrzejewski T.M."/>
            <person name="Davidsen T.M."/>
            <person name="Wayne K.J."/>
            <person name="Tettelin H."/>
            <person name="Glass J.I."/>
            <person name="Rusch D."/>
            <person name="Podicherti R."/>
            <person name="Tsui H.-C.T."/>
            <person name="Winkler M.E."/>
        </authorList>
    </citation>
    <scope>NUCLEOTIDE SEQUENCE</scope>
</reference>
<dbReference type="PANTHER" id="PTHR30313">
    <property type="entry name" value="DNA PRIMASE"/>
    <property type="match status" value="1"/>
</dbReference>
<evidence type="ECO:0000256" key="9">
    <source>
        <dbReference type="ARBA" id="ARBA00022833"/>
    </source>
</evidence>
<feature type="domain" description="Toprim" evidence="13">
    <location>
        <begin position="253"/>
        <end position="334"/>
    </location>
</feature>
<dbReference type="SMART" id="SM00400">
    <property type="entry name" value="ZnF_CHCC"/>
    <property type="match status" value="1"/>
</dbReference>
<keyword evidence="2" id="KW-0240">DNA-directed RNA polymerase</keyword>
<dbReference type="HAMAP" id="MF_00974">
    <property type="entry name" value="DNA_primase_DnaG"/>
    <property type="match status" value="1"/>
</dbReference>
<keyword evidence="7" id="KW-0479">Metal-binding</keyword>
<evidence type="ECO:0000259" key="13">
    <source>
        <dbReference type="PROSITE" id="PS50880"/>
    </source>
</evidence>
<keyword evidence="8" id="KW-0863">Zinc-finger</keyword>
<dbReference type="InterPro" id="IPR006171">
    <property type="entry name" value="TOPRIM_dom"/>
</dbReference>
<dbReference type="FunFam" id="3.90.580.10:FF:000001">
    <property type="entry name" value="DNA primase"/>
    <property type="match status" value="1"/>
</dbReference>
<evidence type="ECO:0000256" key="1">
    <source>
        <dbReference type="ARBA" id="ARBA00001947"/>
    </source>
</evidence>
<dbReference type="Gene3D" id="3.40.1360.10">
    <property type="match status" value="1"/>
</dbReference>
<accession>A0A381RXW5</accession>
<evidence type="ECO:0000256" key="12">
    <source>
        <dbReference type="ARBA" id="ARBA00023163"/>
    </source>
</evidence>
<evidence type="ECO:0000313" key="14">
    <source>
        <dbReference type="EMBL" id="SUZ96660.1"/>
    </source>
</evidence>
<evidence type="ECO:0000256" key="7">
    <source>
        <dbReference type="ARBA" id="ARBA00022723"/>
    </source>
</evidence>
<evidence type="ECO:0000256" key="3">
    <source>
        <dbReference type="ARBA" id="ARBA00022515"/>
    </source>
</evidence>
<keyword evidence="9" id="KW-0862">Zinc</keyword>
<dbReference type="Pfam" id="PF01807">
    <property type="entry name" value="Zn_ribbon_DnaG"/>
    <property type="match status" value="1"/>
</dbReference>
<dbReference type="GO" id="GO:0008270">
    <property type="term" value="F:zinc ion binding"/>
    <property type="evidence" value="ECO:0007669"/>
    <property type="project" value="UniProtKB-KW"/>
</dbReference>
<evidence type="ECO:0000256" key="5">
    <source>
        <dbReference type="ARBA" id="ARBA00022695"/>
    </source>
</evidence>
<dbReference type="Gene3D" id="3.90.580.10">
    <property type="entry name" value="Zinc finger, CHC2-type domain"/>
    <property type="match status" value="1"/>
</dbReference>
<dbReference type="GO" id="GO:1990077">
    <property type="term" value="C:primosome complex"/>
    <property type="evidence" value="ECO:0007669"/>
    <property type="project" value="UniProtKB-KW"/>
</dbReference>
<dbReference type="NCBIfam" id="TIGR01391">
    <property type="entry name" value="dnaG"/>
    <property type="match status" value="1"/>
</dbReference>
<keyword evidence="11" id="KW-0238">DNA-binding</keyword>
<dbReference type="Gene3D" id="3.90.980.10">
    <property type="entry name" value="DNA primase, catalytic core, N-terminal domain"/>
    <property type="match status" value="1"/>
</dbReference>
<dbReference type="CDD" id="cd03364">
    <property type="entry name" value="TOPRIM_DnaG_primases"/>
    <property type="match status" value="1"/>
</dbReference>
<keyword evidence="5" id="KW-0548">Nucleotidyltransferase</keyword>
<sequence>MGRIAKETINRVLDEVDILDVISQYVDLKKRGKNYFGLSPFRSETKPSFSVAADKNMWYDFGSGQGGNAIQFLIEHERISFVEAVRLLAKKYGIEIIEIGNKEQDNLYDQLYEIHEIACIYFENNIKSAKASSGKKYLKERQFSNATIKKYRLGISLDSWDSLFKEIKGKFDEDILKKSGLFSESKKGLVDRFRNRLMFPFFNLSGKIIGFSGRTLSSDDDVKYLNSPETFLFQKSKIFYGAYQTLPNIRKQNFAILVEGQTDYLRLVENGFSNVIATSGTAFSSKHATVLKKYTNRAILAYDSDNAGVNAAIRASYALLQQGIETRVLFFGNEYDPDDFFQKEKNSKKEFKQLIKTSLHPIAFIVKQKEILKQSATQRSLFVDECLGEIKMVSDTIVRDDLIRKLSNEISIPETEILNRFKSMKTKIYRSDDVDKSKIQETHYTSLSDKAQLELIKLGLHSPTFVKEVAIELFSNALLQNVMKTLIENIDKNYTISQLLEITGGTPEERNLIASFAIHSPEKGSQDQIVKDCVLILEQEPIKRKIQVLRDKIRRFEEDGSSPEVSLVTELTNLQKELK</sequence>
<dbReference type="InterPro" id="IPR030846">
    <property type="entry name" value="DnaG_bac"/>
</dbReference>
<dbReference type="Pfam" id="PF08275">
    <property type="entry name" value="DNAG_N"/>
    <property type="match status" value="1"/>
</dbReference>
<protein>
    <recommendedName>
        <fullName evidence="13">Toprim domain-containing protein</fullName>
    </recommendedName>
</protein>
<dbReference type="PIRSF" id="PIRSF002811">
    <property type="entry name" value="DnaG"/>
    <property type="match status" value="1"/>
</dbReference>
<dbReference type="GO" id="GO:0000428">
    <property type="term" value="C:DNA-directed RNA polymerase complex"/>
    <property type="evidence" value="ECO:0007669"/>
    <property type="project" value="UniProtKB-KW"/>
</dbReference>
<dbReference type="GO" id="GO:0003899">
    <property type="term" value="F:DNA-directed RNA polymerase activity"/>
    <property type="evidence" value="ECO:0007669"/>
    <property type="project" value="InterPro"/>
</dbReference>
<organism evidence="14">
    <name type="scientific">marine metagenome</name>
    <dbReference type="NCBI Taxonomy" id="408172"/>
    <lineage>
        <taxon>unclassified sequences</taxon>
        <taxon>metagenomes</taxon>
        <taxon>ecological metagenomes</taxon>
    </lineage>
</organism>
<dbReference type="GO" id="GO:0003677">
    <property type="term" value="F:DNA binding"/>
    <property type="evidence" value="ECO:0007669"/>
    <property type="project" value="UniProtKB-KW"/>
</dbReference>
<dbReference type="PROSITE" id="PS50880">
    <property type="entry name" value="TOPRIM"/>
    <property type="match status" value="1"/>
</dbReference>
<name>A0A381RXW5_9ZZZZ</name>
<gene>
    <name evidence="14" type="ORF">METZ01_LOCUS49514</name>
</gene>
<evidence type="ECO:0000256" key="4">
    <source>
        <dbReference type="ARBA" id="ARBA00022679"/>
    </source>
</evidence>
<evidence type="ECO:0000256" key="6">
    <source>
        <dbReference type="ARBA" id="ARBA00022705"/>
    </source>
</evidence>
<dbReference type="GO" id="GO:0006269">
    <property type="term" value="P:DNA replication, synthesis of primer"/>
    <property type="evidence" value="ECO:0007669"/>
    <property type="project" value="UniProtKB-KW"/>
</dbReference>
<dbReference type="SUPFAM" id="SSF57783">
    <property type="entry name" value="Zinc beta-ribbon"/>
    <property type="match status" value="1"/>
</dbReference>
<keyword evidence="4" id="KW-0808">Transferase</keyword>
<keyword evidence="10" id="KW-0460">Magnesium</keyword>
<dbReference type="InterPro" id="IPR050219">
    <property type="entry name" value="DnaG_primase"/>
</dbReference>
<dbReference type="AlphaFoldDB" id="A0A381RXW5"/>
<evidence type="ECO:0000256" key="8">
    <source>
        <dbReference type="ARBA" id="ARBA00022771"/>
    </source>
</evidence>
<dbReference type="InterPro" id="IPR037068">
    <property type="entry name" value="DNA_primase_core_N_sf"/>
</dbReference>
<proteinExistence type="inferred from homology"/>
<dbReference type="SMART" id="SM00493">
    <property type="entry name" value="TOPRIM"/>
    <property type="match status" value="1"/>
</dbReference>
<evidence type="ECO:0000256" key="2">
    <source>
        <dbReference type="ARBA" id="ARBA00022478"/>
    </source>
</evidence>
<dbReference type="SUPFAM" id="SSF56731">
    <property type="entry name" value="DNA primase core"/>
    <property type="match status" value="1"/>
</dbReference>
<comment type="cofactor">
    <cofactor evidence="1">
        <name>Zn(2+)</name>
        <dbReference type="ChEBI" id="CHEBI:29105"/>
    </cofactor>
</comment>
<dbReference type="InterPro" id="IPR034151">
    <property type="entry name" value="TOPRIM_DnaG_bac"/>
</dbReference>
<dbReference type="EMBL" id="UINC01002436">
    <property type="protein sequence ID" value="SUZ96660.1"/>
    <property type="molecule type" value="Genomic_DNA"/>
</dbReference>
<dbReference type="Pfam" id="PF13155">
    <property type="entry name" value="Toprim_2"/>
    <property type="match status" value="1"/>
</dbReference>